<name>A0AAP8YZJ0_PSEFL</name>
<dbReference type="Proteomes" id="UP000295797">
    <property type="component" value="Chromosome"/>
</dbReference>
<organism evidence="1 2">
    <name type="scientific">Pseudomonas fluorescens</name>
    <dbReference type="NCBI Taxonomy" id="294"/>
    <lineage>
        <taxon>Bacteria</taxon>
        <taxon>Pseudomonadati</taxon>
        <taxon>Pseudomonadota</taxon>
        <taxon>Gammaproteobacteria</taxon>
        <taxon>Pseudomonadales</taxon>
        <taxon>Pseudomonadaceae</taxon>
        <taxon>Pseudomonas</taxon>
    </lineage>
</organism>
<evidence type="ECO:0000313" key="1">
    <source>
        <dbReference type="EMBL" id="QBX42050.1"/>
    </source>
</evidence>
<dbReference type="AlphaFoldDB" id="A0AAP8YZJ0"/>
<dbReference type="EMBL" id="CP038438">
    <property type="protein sequence ID" value="QBX42050.1"/>
    <property type="molecule type" value="Genomic_DNA"/>
</dbReference>
<proteinExistence type="predicted"/>
<sequence>MTVLINKVVTVVELDDGVVFERFVSWDGGCTNYEDVKKYILYSEKRSVIKRRQFLVLEGGEVDIPILEVLNILPDRTGFLVVFEKEPSRFSVPVAPWFFSYPDNAAVYNSDGSLRFQLHNIYGQDGYIGATHSGAIPDHPDKLGVLVGTVGHEPEWLYLVDPNSPELIFTGKWIRY</sequence>
<evidence type="ECO:0000313" key="2">
    <source>
        <dbReference type="Proteomes" id="UP000295797"/>
    </source>
</evidence>
<dbReference type="RefSeq" id="WP_127646176.1">
    <property type="nucleotide sequence ID" value="NZ_CP038438.1"/>
</dbReference>
<protein>
    <submittedName>
        <fullName evidence="1">Uncharacterized protein</fullName>
    </submittedName>
</protein>
<gene>
    <name evidence="1" type="ORF">E4T63_16245</name>
</gene>
<reference evidence="1 2" key="1">
    <citation type="submission" date="2019-03" db="EMBL/GenBank/DDBJ databases">
        <title>Complete genome sequence of the plant growth promoting strain Pseudomonas fluorescens LBUM677.</title>
        <authorList>
            <person name="Novinscak A."/>
            <person name="Joly D."/>
            <person name="Filion M."/>
        </authorList>
    </citation>
    <scope>NUCLEOTIDE SEQUENCE [LARGE SCALE GENOMIC DNA]</scope>
    <source>
        <strain evidence="1 2">LBUM677</strain>
    </source>
</reference>
<accession>A0AAP8YZJ0</accession>